<dbReference type="OrthoDB" id="3358191at2"/>
<keyword evidence="2" id="KW-0238">DNA-binding</keyword>
<dbReference type="AlphaFoldDB" id="A0A1M5QH66"/>
<dbReference type="GO" id="GO:0045892">
    <property type="term" value="P:negative regulation of DNA-templated transcription"/>
    <property type="evidence" value="ECO:0007669"/>
    <property type="project" value="TreeGrafter"/>
</dbReference>
<dbReference type="PANTHER" id="PTHR44846:SF1">
    <property type="entry name" value="MANNOSYL-D-GLYCERATE TRANSPORT_METABOLISM SYSTEM REPRESSOR MNGR-RELATED"/>
    <property type="match status" value="1"/>
</dbReference>
<evidence type="ECO:0000313" key="6">
    <source>
        <dbReference type="Proteomes" id="UP000184501"/>
    </source>
</evidence>
<proteinExistence type="predicted"/>
<evidence type="ECO:0000259" key="4">
    <source>
        <dbReference type="PROSITE" id="PS50949"/>
    </source>
</evidence>
<dbReference type="InterPro" id="IPR050679">
    <property type="entry name" value="Bact_HTH_transcr_reg"/>
</dbReference>
<dbReference type="GO" id="GO:0003677">
    <property type="term" value="F:DNA binding"/>
    <property type="evidence" value="ECO:0007669"/>
    <property type="project" value="UniProtKB-KW"/>
</dbReference>
<keyword evidence="3" id="KW-0804">Transcription</keyword>
<dbReference type="InterPro" id="IPR000524">
    <property type="entry name" value="Tscrpt_reg_HTH_GntR"/>
</dbReference>
<dbReference type="InterPro" id="IPR036390">
    <property type="entry name" value="WH_DNA-bd_sf"/>
</dbReference>
<evidence type="ECO:0000256" key="1">
    <source>
        <dbReference type="ARBA" id="ARBA00023015"/>
    </source>
</evidence>
<evidence type="ECO:0000313" key="5">
    <source>
        <dbReference type="EMBL" id="SHH13150.1"/>
    </source>
</evidence>
<organism evidence="5 6">
    <name type="scientific">Streptoalloteichus hindustanus</name>
    <dbReference type="NCBI Taxonomy" id="2017"/>
    <lineage>
        <taxon>Bacteria</taxon>
        <taxon>Bacillati</taxon>
        <taxon>Actinomycetota</taxon>
        <taxon>Actinomycetes</taxon>
        <taxon>Pseudonocardiales</taxon>
        <taxon>Pseudonocardiaceae</taxon>
        <taxon>Streptoalloteichus</taxon>
    </lineage>
</organism>
<dbReference type="Gene3D" id="1.10.10.10">
    <property type="entry name" value="Winged helix-like DNA-binding domain superfamily/Winged helix DNA-binding domain"/>
    <property type="match status" value="1"/>
</dbReference>
<accession>A0A1M5QH66</accession>
<protein>
    <submittedName>
        <fullName evidence="5">Regulatory protein, gntR family</fullName>
    </submittedName>
</protein>
<evidence type="ECO:0000256" key="2">
    <source>
        <dbReference type="ARBA" id="ARBA00023125"/>
    </source>
</evidence>
<evidence type="ECO:0000256" key="3">
    <source>
        <dbReference type="ARBA" id="ARBA00023163"/>
    </source>
</evidence>
<keyword evidence="6" id="KW-1185">Reference proteome</keyword>
<dbReference type="PROSITE" id="PS50949">
    <property type="entry name" value="HTH_GNTR"/>
    <property type="match status" value="1"/>
</dbReference>
<feature type="domain" description="HTH gntR-type" evidence="4">
    <location>
        <begin position="9"/>
        <end position="77"/>
    </location>
</feature>
<gene>
    <name evidence="5" type="ORF">SAMN05444320_1262</name>
</gene>
<reference evidence="5 6" key="1">
    <citation type="submission" date="2016-11" db="EMBL/GenBank/DDBJ databases">
        <authorList>
            <person name="Jaros S."/>
            <person name="Januszkiewicz K."/>
            <person name="Wedrychowicz H."/>
        </authorList>
    </citation>
    <scope>NUCLEOTIDE SEQUENCE [LARGE SCALE GENOMIC DNA]</scope>
    <source>
        <strain evidence="5 6">DSM 44523</strain>
    </source>
</reference>
<dbReference type="GO" id="GO:0003700">
    <property type="term" value="F:DNA-binding transcription factor activity"/>
    <property type="evidence" value="ECO:0007669"/>
    <property type="project" value="InterPro"/>
</dbReference>
<dbReference type="SMART" id="SM00345">
    <property type="entry name" value="HTH_GNTR"/>
    <property type="match status" value="1"/>
</dbReference>
<dbReference type="PANTHER" id="PTHR44846">
    <property type="entry name" value="MANNOSYL-D-GLYCERATE TRANSPORT/METABOLISM SYSTEM REPRESSOR MNGR-RELATED"/>
    <property type="match status" value="1"/>
</dbReference>
<dbReference type="EMBL" id="FQVN01000026">
    <property type="protein sequence ID" value="SHH13150.1"/>
    <property type="molecule type" value="Genomic_DNA"/>
</dbReference>
<dbReference type="SUPFAM" id="SSF46785">
    <property type="entry name" value="Winged helix' DNA-binding domain"/>
    <property type="match status" value="1"/>
</dbReference>
<dbReference type="RefSeq" id="WP_073490180.1">
    <property type="nucleotide sequence ID" value="NZ_FQVN01000026.1"/>
</dbReference>
<dbReference type="Proteomes" id="UP000184501">
    <property type="component" value="Unassembled WGS sequence"/>
</dbReference>
<dbReference type="Pfam" id="PF00392">
    <property type="entry name" value="GntR"/>
    <property type="match status" value="1"/>
</dbReference>
<dbReference type="CDD" id="cd07377">
    <property type="entry name" value="WHTH_GntR"/>
    <property type="match status" value="1"/>
</dbReference>
<dbReference type="STRING" id="2017.SAMN05444320_1262"/>
<sequence length="129" mass="14163">MSIDPADRRPAYEQIAAHLEAMIGEDAYEPGELLPSNPTLEKQFQVSNITIRNAVKILVNKGLVAVRQGKGAVVLRKPDVRPEVSGVPDDIVRLLKELRTSVEALDARMKAVERALEGQGAAPRVEDER</sequence>
<name>A0A1M5QH66_STRHI</name>
<dbReference type="InterPro" id="IPR036388">
    <property type="entry name" value="WH-like_DNA-bd_sf"/>
</dbReference>
<keyword evidence="1" id="KW-0805">Transcription regulation</keyword>